<dbReference type="InterPro" id="IPR044730">
    <property type="entry name" value="RNase_H-like_dom_plant"/>
</dbReference>
<proteinExistence type="predicted"/>
<dbReference type="InterPro" id="IPR036397">
    <property type="entry name" value="RNaseH_sf"/>
</dbReference>
<dbReference type="CDD" id="cd06222">
    <property type="entry name" value="RNase_H_like"/>
    <property type="match status" value="1"/>
</dbReference>
<keyword evidence="3" id="KW-1185">Reference proteome</keyword>
<dbReference type="EMBL" id="CABITT030000001">
    <property type="protein sequence ID" value="VVA89910.1"/>
    <property type="molecule type" value="Genomic_DNA"/>
</dbReference>
<comment type="caution">
    <text evidence="2">The sequence shown here is derived from an EMBL/GenBank/DDBJ whole genome shotgun (WGS) entry which is preliminary data.</text>
</comment>
<evidence type="ECO:0000313" key="2">
    <source>
        <dbReference type="EMBL" id="VVA89910.1"/>
    </source>
</evidence>
<dbReference type="InterPro" id="IPR012337">
    <property type="entry name" value="RNaseH-like_sf"/>
</dbReference>
<dbReference type="PANTHER" id="PTHR47074">
    <property type="entry name" value="BNAC02G40300D PROTEIN"/>
    <property type="match status" value="1"/>
</dbReference>
<dbReference type="GO" id="GO:0003676">
    <property type="term" value="F:nucleic acid binding"/>
    <property type="evidence" value="ECO:0007669"/>
    <property type="project" value="InterPro"/>
</dbReference>
<dbReference type="InterPro" id="IPR052929">
    <property type="entry name" value="RNase_H-like_EbsB-rel"/>
</dbReference>
<dbReference type="Gene3D" id="3.30.420.10">
    <property type="entry name" value="Ribonuclease H-like superfamily/Ribonuclease H"/>
    <property type="match status" value="1"/>
</dbReference>
<dbReference type="PANTHER" id="PTHR47074:SF11">
    <property type="entry name" value="REVERSE TRANSCRIPTASE-LIKE PROTEIN"/>
    <property type="match status" value="1"/>
</dbReference>
<sequence>MSINKLALRKQNALRAVSKALREAREWQSAQIDAKGEQEPRLSTNLVCAHRDDTVVIHTDGAWKEETLLAGLGWTFHRQVPHSSSLSWLDQGTQSEQYVSLPLMAEAFAIRLALTQAQIRGLSNICLYSDSQILIGAINSSKPIKELFGILQDIASFILLFHSIEFRHVARSQNHVTDSLAKMAIGIISDVCP</sequence>
<dbReference type="SUPFAM" id="SSF53098">
    <property type="entry name" value="Ribonuclease H-like"/>
    <property type="match status" value="1"/>
</dbReference>
<feature type="domain" description="RNase H type-1" evidence="1">
    <location>
        <begin position="51"/>
        <end position="186"/>
    </location>
</feature>
<protein>
    <recommendedName>
        <fullName evidence="1">RNase H type-1 domain-containing protein</fullName>
    </recommendedName>
</protein>
<dbReference type="Pfam" id="PF13456">
    <property type="entry name" value="RVT_3"/>
    <property type="match status" value="1"/>
</dbReference>
<evidence type="ECO:0000259" key="1">
    <source>
        <dbReference type="PROSITE" id="PS50879"/>
    </source>
</evidence>
<dbReference type="AlphaFoldDB" id="A0A565AKI2"/>
<dbReference type="PROSITE" id="PS50879">
    <property type="entry name" value="RNASE_H_1"/>
    <property type="match status" value="1"/>
</dbReference>
<dbReference type="Proteomes" id="UP000489600">
    <property type="component" value="Unassembled WGS sequence"/>
</dbReference>
<dbReference type="GO" id="GO:0004523">
    <property type="term" value="F:RNA-DNA hybrid ribonuclease activity"/>
    <property type="evidence" value="ECO:0007669"/>
    <property type="project" value="InterPro"/>
</dbReference>
<evidence type="ECO:0000313" key="3">
    <source>
        <dbReference type="Proteomes" id="UP000489600"/>
    </source>
</evidence>
<dbReference type="OrthoDB" id="1109693at2759"/>
<accession>A0A565AKI2</accession>
<dbReference type="InterPro" id="IPR002156">
    <property type="entry name" value="RNaseH_domain"/>
</dbReference>
<gene>
    <name evidence="2" type="ORF">ANE_LOCUS355</name>
</gene>
<reference evidence="2" key="1">
    <citation type="submission" date="2019-07" db="EMBL/GenBank/DDBJ databases">
        <authorList>
            <person name="Dittberner H."/>
        </authorList>
    </citation>
    <scope>NUCLEOTIDE SEQUENCE [LARGE SCALE GENOMIC DNA]</scope>
</reference>
<organism evidence="2 3">
    <name type="scientific">Arabis nemorensis</name>
    <dbReference type="NCBI Taxonomy" id="586526"/>
    <lineage>
        <taxon>Eukaryota</taxon>
        <taxon>Viridiplantae</taxon>
        <taxon>Streptophyta</taxon>
        <taxon>Embryophyta</taxon>
        <taxon>Tracheophyta</taxon>
        <taxon>Spermatophyta</taxon>
        <taxon>Magnoliopsida</taxon>
        <taxon>eudicotyledons</taxon>
        <taxon>Gunneridae</taxon>
        <taxon>Pentapetalae</taxon>
        <taxon>rosids</taxon>
        <taxon>malvids</taxon>
        <taxon>Brassicales</taxon>
        <taxon>Brassicaceae</taxon>
        <taxon>Arabideae</taxon>
        <taxon>Arabis</taxon>
    </lineage>
</organism>
<name>A0A565AKI2_9BRAS</name>